<dbReference type="GO" id="GO:0005737">
    <property type="term" value="C:cytoplasm"/>
    <property type="evidence" value="ECO:0007669"/>
    <property type="project" value="UniProtKB-ARBA"/>
</dbReference>
<evidence type="ECO:0000256" key="3">
    <source>
        <dbReference type="ARBA" id="ARBA00023004"/>
    </source>
</evidence>
<keyword evidence="3" id="KW-0408">Iron</keyword>
<reference evidence="6 7" key="1">
    <citation type="journal article" date="2012" name="J. Bacteriol.">
        <title>Complete genome sequences of Desulfosporosinus orientis DSM765T, Desulfosporosinus youngiae DSM17734T, Desulfosporosinus meridiei DSM13257T, and Desulfosporosinus acidiphilus DSM22704T.</title>
        <authorList>
            <person name="Pester M."/>
            <person name="Brambilla E."/>
            <person name="Alazard D."/>
            <person name="Rattei T."/>
            <person name="Weinmaier T."/>
            <person name="Han J."/>
            <person name="Lucas S."/>
            <person name="Lapidus A."/>
            <person name="Cheng J.F."/>
            <person name="Goodwin L."/>
            <person name="Pitluck S."/>
            <person name="Peters L."/>
            <person name="Ovchinnikova G."/>
            <person name="Teshima H."/>
            <person name="Detter J.C."/>
            <person name="Han C.S."/>
            <person name="Tapia R."/>
            <person name="Land M.L."/>
            <person name="Hauser L."/>
            <person name="Kyrpides N.C."/>
            <person name="Ivanova N.N."/>
            <person name="Pagani I."/>
            <person name="Huntmann M."/>
            <person name="Wei C.L."/>
            <person name="Davenport K.W."/>
            <person name="Daligault H."/>
            <person name="Chain P.S."/>
            <person name="Chen A."/>
            <person name="Mavromatis K."/>
            <person name="Markowitz V."/>
            <person name="Szeto E."/>
            <person name="Mikhailova N."/>
            <person name="Pati A."/>
            <person name="Wagner M."/>
            <person name="Woyke T."/>
            <person name="Ollivier B."/>
            <person name="Klenk H.P."/>
            <person name="Spring S."/>
            <person name="Loy A."/>
        </authorList>
    </citation>
    <scope>NUCLEOTIDE SEQUENCE [LARGE SCALE GENOMIC DNA]</scope>
    <source>
        <strain evidence="7">DSM 22704 / JCM 16185 / SJ4</strain>
    </source>
</reference>
<dbReference type="PANTHER" id="PTHR46491:SF3">
    <property type="entry name" value="CDGSH IRON-SULFUR DOMAIN-CONTAINING PROTEIN 3, MITOCHONDRIAL"/>
    <property type="match status" value="1"/>
</dbReference>
<feature type="domain" description="Iron-binding zinc finger CDGSH type" evidence="5">
    <location>
        <begin position="35"/>
        <end position="72"/>
    </location>
</feature>
<evidence type="ECO:0000256" key="2">
    <source>
        <dbReference type="ARBA" id="ARBA00022723"/>
    </source>
</evidence>
<dbReference type="OrthoDB" id="9793389at2"/>
<dbReference type="EMBL" id="CP003639">
    <property type="protein sequence ID" value="AFM41442.1"/>
    <property type="molecule type" value="Genomic_DNA"/>
</dbReference>
<evidence type="ECO:0000313" key="7">
    <source>
        <dbReference type="Proteomes" id="UP000002892"/>
    </source>
</evidence>
<dbReference type="AlphaFoldDB" id="I4D6L8"/>
<gene>
    <name evidence="6" type="ordered locus">Desaci_2496</name>
</gene>
<dbReference type="STRING" id="646529.Desaci_2496"/>
<proteinExistence type="predicted"/>
<dbReference type="HOGENOM" id="CLU_1233392_0_0_9"/>
<dbReference type="GO" id="GO:0051537">
    <property type="term" value="F:2 iron, 2 sulfur cluster binding"/>
    <property type="evidence" value="ECO:0007669"/>
    <property type="project" value="UniProtKB-KW"/>
</dbReference>
<dbReference type="eggNOG" id="COG3369">
    <property type="taxonomic scope" value="Bacteria"/>
</dbReference>
<keyword evidence="1" id="KW-0001">2Fe-2S</keyword>
<evidence type="ECO:0000313" key="6">
    <source>
        <dbReference type="EMBL" id="AFM41442.1"/>
    </source>
</evidence>
<keyword evidence="7" id="KW-1185">Reference proteome</keyword>
<protein>
    <recommendedName>
        <fullName evidence="5">Iron-binding zinc finger CDGSH type domain-containing protein</fullName>
    </recommendedName>
</protein>
<dbReference type="PANTHER" id="PTHR46491">
    <property type="entry name" value="CDGSH IRON SULFUR DOMAIN PROTEIN HOMOLOG"/>
    <property type="match status" value="1"/>
</dbReference>
<keyword evidence="2" id="KW-0479">Metal-binding</keyword>
<dbReference type="SMART" id="SM00704">
    <property type="entry name" value="ZnF_CDGSH"/>
    <property type="match status" value="2"/>
</dbReference>
<dbReference type="InterPro" id="IPR042216">
    <property type="entry name" value="MitoNEET_CISD"/>
</dbReference>
<dbReference type="GO" id="GO:0046872">
    <property type="term" value="F:metal ion binding"/>
    <property type="evidence" value="ECO:0007669"/>
    <property type="project" value="UniProtKB-KW"/>
</dbReference>
<dbReference type="Pfam" id="PF09360">
    <property type="entry name" value="zf-CDGSH"/>
    <property type="match status" value="2"/>
</dbReference>
<dbReference type="Proteomes" id="UP000002892">
    <property type="component" value="Chromosome"/>
</dbReference>
<dbReference type="InterPro" id="IPR052950">
    <property type="entry name" value="CISD"/>
</dbReference>
<evidence type="ECO:0000259" key="5">
    <source>
        <dbReference type="SMART" id="SM00704"/>
    </source>
</evidence>
<dbReference type="InterPro" id="IPR016548">
    <property type="entry name" value="UCP009180"/>
</dbReference>
<feature type="domain" description="Iron-binding zinc finger CDGSH type" evidence="5">
    <location>
        <begin position="184"/>
        <end position="221"/>
    </location>
</feature>
<name>I4D6L8_DESAJ</name>
<sequence>MQKPEIKITQDGPYIVTGNVPLSEKIIVPQGRKYELFEGRELPQTETYALCRCGKSKNTPFCDGSHEKVGFVGTETASKAKYEDRAELIGGPEIDLLDDNRCAFARFCHRDNGNVWELTQKSDWGDNRSEAIIAASECLAGRLVAVDKDGNEIEPELQPSIDIIQDPEKRVSAGIFVKGNIPIVGANGETYEVRNRVALCRCGNSENKPFCDATHVLTKFLDKK</sequence>
<dbReference type="RefSeq" id="WP_014827440.1">
    <property type="nucleotide sequence ID" value="NC_018068.1"/>
</dbReference>
<evidence type="ECO:0000256" key="1">
    <source>
        <dbReference type="ARBA" id="ARBA00022714"/>
    </source>
</evidence>
<organism evidence="6 7">
    <name type="scientific">Desulfosporosinus acidiphilus (strain DSM 22704 / JCM 16185 / SJ4)</name>
    <dbReference type="NCBI Taxonomy" id="646529"/>
    <lineage>
        <taxon>Bacteria</taxon>
        <taxon>Bacillati</taxon>
        <taxon>Bacillota</taxon>
        <taxon>Clostridia</taxon>
        <taxon>Eubacteriales</taxon>
        <taxon>Desulfitobacteriaceae</taxon>
        <taxon>Desulfosporosinus</taxon>
    </lineage>
</organism>
<keyword evidence="4" id="KW-0411">Iron-sulfur</keyword>
<accession>I4D6L8</accession>
<evidence type="ECO:0000256" key="4">
    <source>
        <dbReference type="ARBA" id="ARBA00023014"/>
    </source>
</evidence>
<dbReference type="KEGG" id="dai:Desaci_2496"/>
<dbReference type="PIRSF" id="PIRSF009180">
    <property type="entry name" value="UCP009180"/>
    <property type="match status" value="1"/>
</dbReference>
<dbReference type="Gene3D" id="3.40.5.90">
    <property type="entry name" value="CDGSH iron-sulfur domain, mitoNEET-type"/>
    <property type="match status" value="2"/>
</dbReference>
<dbReference type="InterPro" id="IPR018967">
    <property type="entry name" value="FeS-contain_CDGSH-typ"/>
</dbReference>